<gene>
    <name evidence="2" type="ORF">IPOD504_LOCUS135</name>
</gene>
<dbReference type="PANTHER" id="PTHR12994">
    <property type="entry name" value="SECERNIN"/>
    <property type="match status" value="1"/>
</dbReference>
<evidence type="ECO:0000313" key="3">
    <source>
        <dbReference type="Proteomes" id="UP000837857"/>
    </source>
</evidence>
<evidence type="ECO:0000256" key="1">
    <source>
        <dbReference type="ARBA" id="ARBA00005705"/>
    </source>
</evidence>
<dbReference type="EMBL" id="OW152813">
    <property type="protein sequence ID" value="CAH2034450.1"/>
    <property type="molecule type" value="Genomic_DNA"/>
</dbReference>
<evidence type="ECO:0000313" key="2">
    <source>
        <dbReference type="EMBL" id="CAH2034450.1"/>
    </source>
</evidence>
<sequence length="419" mass="46772">MPPLTKNDEVIFGKNSDRPQNEVQEVIYVKERARSSKLKCTYITIDESYNPINSVILSKPAWMWGAEMGANNKNVVIGNEAVWTNNNEGEGDARQKRLLGMDLVRLGLERGNSADEALDVIIQLLERYGQGGPCSEFDDSHFYHNSFLIADCHIAWALETSGKMWAAQRITNGFKNISNGLTIRSKIDRHSEGLLEKAQAMGLWSGRRVATVPPGNRRCLTWQMRELEKIGQFDFTECFSAGGDERRLKIGERLLRQGSATGAFGVREMFSVLRNKSSGICRGPEDTFPTQGSQVSTLSARALCVHWFTATPDPSVSYFKPFIFTPNAQVSLMTASPNEPGWQHQLYKLHAQHLQSGHKNAVGRILRDLERGCLSEIEEYDGDPTTASDLDCLMVKCTEAEAKLYGHNAPGTVVEEFSF</sequence>
<organism evidence="2 3">
    <name type="scientific">Iphiclides podalirius</name>
    <name type="common">scarce swallowtail</name>
    <dbReference type="NCBI Taxonomy" id="110791"/>
    <lineage>
        <taxon>Eukaryota</taxon>
        <taxon>Metazoa</taxon>
        <taxon>Ecdysozoa</taxon>
        <taxon>Arthropoda</taxon>
        <taxon>Hexapoda</taxon>
        <taxon>Insecta</taxon>
        <taxon>Pterygota</taxon>
        <taxon>Neoptera</taxon>
        <taxon>Endopterygota</taxon>
        <taxon>Lepidoptera</taxon>
        <taxon>Glossata</taxon>
        <taxon>Ditrysia</taxon>
        <taxon>Papilionoidea</taxon>
        <taxon>Papilionidae</taxon>
        <taxon>Papilioninae</taxon>
        <taxon>Iphiclides</taxon>
    </lineage>
</organism>
<name>A0ABN8HPA4_9NEOP</name>
<reference evidence="2" key="1">
    <citation type="submission" date="2022-03" db="EMBL/GenBank/DDBJ databases">
        <authorList>
            <person name="Martin H S."/>
        </authorList>
    </citation>
    <scope>NUCLEOTIDE SEQUENCE</scope>
</reference>
<comment type="similarity">
    <text evidence="1">Belongs to the peptidase C69 family. Secernin subfamily.</text>
</comment>
<dbReference type="PANTHER" id="PTHR12994:SF17">
    <property type="entry name" value="LD30995P"/>
    <property type="match status" value="1"/>
</dbReference>
<feature type="non-terminal residue" evidence="2">
    <location>
        <position position="419"/>
    </location>
</feature>
<proteinExistence type="inferred from homology"/>
<keyword evidence="3" id="KW-1185">Reference proteome</keyword>
<dbReference type="Gene3D" id="3.60.60.10">
    <property type="entry name" value="Penicillin V Acylase, Chain A"/>
    <property type="match status" value="1"/>
</dbReference>
<dbReference type="Proteomes" id="UP000837857">
    <property type="component" value="Chromosome 1"/>
</dbReference>
<protein>
    <submittedName>
        <fullName evidence="2">Uncharacterized protein</fullName>
    </submittedName>
</protein>
<dbReference type="InterPro" id="IPR005322">
    <property type="entry name" value="Peptidase_C69"/>
</dbReference>
<accession>A0ABN8HPA4</accession>
<dbReference type="Pfam" id="PF03577">
    <property type="entry name" value="Peptidase_C69"/>
    <property type="match status" value="1"/>
</dbReference>